<sequence>MSKRVFMWSIVAGLIASILLSYVLEPFSVWLWRSLSDSASSWAQELQSKAIQNAAMGVRPWVSAVSFIVTINTISGLFLGLVIAVTFKTINGKFGRKGNHSESTNNNNKTWLLFTGVSACNVLLFIYFALRISFLVYVDLQMNASFVQRMTAIKPYITQQEYDLLYSNWALMTSPEDYTNINTQLDKSAQVAEIKLPAVMYK</sequence>
<keyword evidence="1" id="KW-0472">Membrane</keyword>
<evidence type="ECO:0000256" key="1">
    <source>
        <dbReference type="SAM" id="Phobius"/>
    </source>
</evidence>
<name>A0ABR9ZA61_VIBAN</name>
<evidence type="ECO:0000313" key="2">
    <source>
        <dbReference type="EMBL" id="MBF4375338.1"/>
    </source>
</evidence>
<feature type="transmembrane region" description="Helical" evidence="1">
    <location>
        <begin position="111"/>
        <end position="130"/>
    </location>
</feature>
<accession>A0ABR9ZA61</accession>
<gene>
    <name evidence="2" type="ORF">EAY46_20095</name>
</gene>
<comment type="caution">
    <text evidence="2">The sequence shown here is derived from an EMBL/GenBank/DDBJ whole genome shotgun (WGS) entry which is preliminary data.</text>
</comment>
<organism evidence="2 3">
    <name type="scientific">Vibrio anguillarum</name>
    <name type="common">Listonella anguillarum</name>
    <dbReference type="NCBI Taxonomy" id="55601"/>
    <lineage>
        <taxon>Bacteria</taxon>
        <taxon>Pseudomonadati</taxon>
        <taxon>Pseudomonadota</taxon>
        <taxon>Gammaproteobacteria</taxon>
        <taxon>Vibrionales</taxon>
        <taxon>Vibrionaceae</taxon>
        <taxon>Vibrio</taxon>
    </lineage>
</organism>
<keyword evidence="1" id="KW-1133">Transmembrane helix</keyword>
<dbReference type="EMBL" id="RDPI01000110">
    <property type="protein sequence ID" value="MBF4375338.1"/>
    <property type="molecule type" value="Genomic_DNA"/>
</dbReference>
<feature type="transmembrane region" description="Helical" evidence="1">
    <location>
        <begin position="64"/>
        <end position="90"/>
    </location>
</feature>
<feature type="transmembrane region" description="Helical" evidence="1">
    <location>
        <begin position="5"/>
        <end position="24"/>
    </location>
</feature>
<keyword evidence="3" id="KW-1185">Reference proteome</keyword>
<dbReference type="RefSeq" id="WP_158126473.1">
    <property type="nucleotide sequence ID" value="NZ_RDPI01000110.1"/>
</dbReference>
<dbReference type="Proteomes" id="UP000726136">
    <property type="component" value="Unassembled WGS sequence"/>
</dbReference>
<proteinExistence type="predicted"/>
<keyword evidence="1" id="KW-0812">Transmembrane</keyword>
<evidence type="ECO:0000313" key="3">
    <source>
        <dbReference type="Proteomes" id="UP000726136"/>
    </source>
</evidence>
<protein>
    <submittedName>
        <fullName evidence="2">Uncharacterized protein</fullName>
    </submittedName>
</protein>
<reference evidence="2 3" key="1">
    <citation type="journal article" date="2021" name="PeerJ">
        <title>Analysis of 44 Vibrio anguillarum genomes reveals high genetic diversity.</title>
        <authorList>
            <person name="Hansen M.J."/>
            <person name="Dalsgaard I."/>
        </authorList>
    </citation>
    <scope>NUCLEOTIDE SEQUENCE [LARGE SCALE GENOMIC DNA]</scope>
    <source>
        <strain evidence="2 3">040915-1/1B</strain>
    </source>
</reference>